<comment type="caution">
    <text evidence="3">The sequence shown here is derived from an EMBL/GenBank/DDBJ whole genome shotgun (WGS) entry which is preliminary data.</text>
</comment>
<organism evidence="3 4">
    <name type="scientific">Orbilia brochopaga</name>
    <dbReference type="NCBI Taxonomy" id="3140254"/>
    <lineage>
        <taxon>Eukaryota</taxon>
        <taxon>Fungi</taxon>
        <taxon>Dikarya</taxon>
        <taxon>Ascomycota</taxon>
        <taxon>Pezizomycotina</taxon>
        <taxon>Orbiliomycetes</taxon>
        <taxon>Orbiliales</taxon>
        <taxon>Orbiliaceae</taxon>
        <taxon>Orbilia</taxon>
    </lineage>
</organism>
<dbReference type="EMBL" id="JAVHNQ010000001">
    <property type="protein sequence ID" value="KAK6359785.1"/>
    <property type="molecule type" value="Genomic_DNA"/>
</dbReference>
<feature type="chain" id="PRO_5043395928" evidence="2">
    <location>
        <begin position="26"/>
        <end position="636"/>
    </location>
</feature>
<dbReference type="AlphaFoldDB" id="A0AAV9VJ40"/>
<keyword evidence="4" id="KW-1185">Reference proteome</keyword>
<evidence type="ECO:0000313" key="3">
    <source>
        <dbReference type="EMBL" id="KAK6359785.1"/>
    </source>
</evidence>
<keyword evidence="2" id="KW-0732">Signal</keyword>
<accession>A0AAV9VJ40</accession>
<gene>
    <name evidence="3" type="ORF">TWF696_000922</name>
</gene>
<sequence length="636" mass="67558">MRYSRNMLPACVALAQVMGTTLVAAAPLAQVDDCGVPQVPNLYKRDADAQLGISSADVASSSAGKIQKRGLERRGLYSLITGLLGKNCSTKGAQQDGQGLPREQAPTGASQRQEIVRQEDDNVVVTFSEEPAVTPANTGVSGTGVNANSMNVNPNYIDLGSDMNRLPFPALESGNNPFIPSTNAREFYREPNLRSSLDSIADANEEPVINTVYQDRPPLRGIRNIDLREPEVIPVQNPSQGSTTPRRGFRQYLRDKFGGNRSKSPVSGGMNDMSVAHYEGTTISANPNRVASPDVSGLINAGLINPQDAPLTSFRNQQRARSGNPSLVNIPESNTIISDQLLEGLQVNPELDAIRGPTRLVLPLGGANNARERQRAQAWDELYGPEGDVEVNFPQGGREIDLTQIDQNYLQPNNILAEADSVANLNPGGILAGDVVLPNANPNVIAQNVNAEIANEIASEIVNGNILPADINSQAAVLENAIVNDIVQNAAEGANGGAVDPNGERINQTFYESFSDQLGVDPNYTGVFGGDPNESLSLTQSQILPNSLLASQVGGLGGAQQGGNSNVPVTIIEEDQVSIRSDAQDVDNGNDSRDIDEYGALEEEEADVVNQNLPVGGQLQNVAGDQLYASFAPGSQ</sequence>
<evidence type="ECO:0000313" key="4">
    <source>
        <dbReference type="Proteomes" id="UP001375240"/>
    </source>
</evidence>
<proteinExistence type="predicted"/>
<evidence type="ECO:0000256" key="2">
    <source>
        <dbReference type="SAM" id="SignalP"/>
    </source>
</evidence>
<feature type="region of interest" description="Disordered" evidence="1">
    <location>
        <begin position="90"/>
        <end position="118"/>
    </location>
</feature>
<protein>
    <submittedName>
        <fullName evidence="3">Uncharacterized protein</fullName>
    </submittedName>
</protein>
<name>A0AAV9VJ40_9PEZI</name>
<dbReference type="Proteomes" id="UP001375240">
    <property type="component" value="Unassembled WGS sequence"/>
</dbReference>
<feature type="signal peptide" evidence="2">
    <location>
        <begin position="1"/>
        <end position="25"/>
    </location>
</feature>
<reference evidence="3 4" key="1">
    <citation type="submission" date="2019-10" db="EMBL/GenBank/DDBJ databases">
        <authorList>
            <person name="Palmer J.M."/>
        </authorList>
    </citation>
    <scope>NUCLEOTIDE SEQUENCE [LARGE SCALE GENOMIC DNA]</scope>
    <source>
        <strain evidence="3 4">TWF696</strain>
    </source>
</reference>
<evidence type="ECO:0000256" key="1">
    <source>
        <dbReference type="SAM" id="MobiDB-lite"/>
    </source>
</evidence>